<dbReference type="Proteomes" id="UP000092460">
    <property type="component" value="Unassembled WGS sequence"/>
</dbReference>
<protein>
    <recommendedName>
        <fullName evidence="14">Steroid 5-alpha reductase C-terminal domain-containing protein</fullName>
    </recommendedName>
</protein>
<dbReference type="AlphaFoldDB" id="A0A1B0B2F7"/>
<evidence type="ECO:0000256" key="1">
    <source>
        <dbReference type="ARBA" id="ARBA00004473"/>
    </source>
</evidence>
<dbReference type="Gene3D" id="1.20.120.1630">
    <property type="match status" value="1"/>
</dbReference>
<evidence type="ECO:0000256" key="11">
    <source>
        <dbReference type="SAM" id="Phobius"/>
    </source>
</evidence>
<evidence type="ECO:0000256" key="3">
    <source>
        <dbReference type="ARBA" id="ARBA00022553"/>
    </source>
</evidence>
<feature type="transmembrane region" description="Helical" evidence="11">
    <location>
        <begin position="526"/>
        <end position="544"/>
    </location>
</feature>
<evidence type="ECO:0000256" key="2">
    <source>
        <dbReference type="ARBA" id="ARBA00005402"/>
    </source>
</evidence>
<evidence type="ECO:0000256" key="8">
    <source>
        <dbReference type="ARBA" id="ARBA00023170"/>
    </source>
</evidence>
<feature type="region of interest" description="Disordered" evidence="10">
    <location>
        <begin position="1"/>
        <end position="33"/>
    </location>
</feature>
<dbReference type="GO" id="GO:0003677">
    <property type="term" value="F:DNA binding"/>
    <property type="evidence" value="ECO:0007669"/>
    <property type="project" value="UniProtKB-KW"/>
</dbReference>
<feature type="transmembrane region" description="Helical" evidence="11">
    <location>
        <begin position="495"/>
        <end position="514"/>
    </location>
</feature>
<dbReference type="EnsemblMetazoa" id="GPPI016770-RA">
    <property type="protein sequence ID" value="GPPI016770-PA"/>
    <property type="gene ID" value="GPPI016770"/>
</dbReference>
<feature type="transmembrane region" description="Helical" evidence="11">
    <location>
        <begin position="639"/>
        <end position="659"/>
    </location>
</feature>
<proteinExistence type="inferred from homology"/>
<dbReference type="GO" id="GO:0016126">
    <property type="term" value="P:sterol biosynthetic process"/>
    <property type="evidence" value="ECO:0007669"/>
    <property type="project" value="InterPro"/>
</dbReference>
<keyword evidence="8" id="KW-0675">Receptor</keyword>
<reference evidence="12" key="2">
    <citation type="submission" date="2020-05" db="UniProtKB">
        <authorList>
            <consortium name="EnsemblMetazoa"/>
        </authorList>
    </citation>
    <scope>IDENTIFICATION</scope>
    <source>
        <strain evidence="12">IAEA</strain>
    </source>
</reference>
<keyword evidence="5 11" id="KW-1133">Transmembrane helix</keyword>
<dbReference type="GO" id="GO:0016628">
    <property type="term" value="F:oxidoreductase activity, acting on the CH-CH group of donors, NAD or NADP as acceptor"/>
    <property type="evidence" value="ECO:0007669"/>
    <property type="project" value="InterPro"/>
</dbReference>
<dbReference type="PANTHER" id="PTHR21257">
    <property type="entry name" value="DELTA(14)-STEROL REDUCTASE"/>
    <property type="match status" value="1"/>
</dbReference>
<keyword evidence="9" id="KW-0539">Nucleus</keyword>
<dbReference type="InterPro" id="IPR001171">
    <property type="entry name" value="ERG24_DHCR-like"/>
</dbReference>
<comment type="similarity">
    <text evidence="2">Belongs to the ERG4/ERG24 family.</text>
</comment>
<keyword evidence="7 11" id="KW-0472">Membrane</keyword>
<accession>A0A1B0B2F7</accession>
<feature type="transmembrane region" description="Helical" evidence="11">
    <location>
        <begin position="349"/>
        <end position="371"/>
    </location>
</feature>
<keyword evidence="6" id="KW-0238">DNA-binding</keyword>
<evidence type="ECO:0000256" key="10">
    <source>
        <dbReference type="SAM" id="MobiDB-lite"/>
    </source>
</evidence>
<dbReference type="STRING" id="67801.A0A1B0B2F7"/>
<dbReference type="VEuPathDB" id="VectorBase:GPPI016770"/>
<evidence type="ECO:0000313" key="12">
    <source>
        <dbReference type="EnsemblMetazoa" id="GPPI016770-PA"/>
    </source>
</evidence>
<evidence type="ECO:0000256" key="5">
    <source>
        <dbReference type="ARBA" id="ARBA00022989"/>
    </source>
</evidence>
<reference evidence="13" key="1">
    <citation type="submission" date="2015-01" db="EMBL/GenBank/DDBJ databases">
        <authorList>
            <person name="Aksoy S."/>
            <person name="Warren W."/>
            <person name="Wilson R.K."/>
        </authorList>
    </citation>
    <scope>NUCLEOTIDE SEQUENCE [LARGE SCALE GENOMIC DNA]</scope>
    <source>
        <strain evidence="13">IAEA</strain>
    </source>
</reference>
<dbReference type="Pfam" id="PF01222">
    <property type="entry name" value="ERG4_ERG24"/>
    <property type="match status" value="1"/>
</dbReference>
<dbReference type="PANTHER" id="PTHR21257:SF55">
    <property type="entry name" value="DELTA(14)-STEROL REDUCTASE LBR"/>
    <property type="match status" value="1"/>
</dbReference>
<evidence type="ECO:0000256" key="7">
    <source>
        <dbReference type="ARBA" id="ARBA00023136"/>
    </source>
</evidence>
<keyword evidence="13" id="KW-1185">Reference proteome</keyword>
<evidence type="ECO:0000256" key="9">
    <source>
        <dbReference type="ARBA" id="ARBA00023242"/>
    </source>
</evidence>
<feature type="compositionally biased region" description="Polar residues" evidence="10">
    <location>
        <begin position="16"/>
        <end position="29"/>
    </location>
</feature>
<dbReference type="EMBL" id="JXJN01007630">
    <property type="status" value="NOT_ANNOTATED_CDS"/>
    <property type="molecule type" value="Genomic_DNA"/>
</dbReference>
<comment type="subcellular location">
    <subcellularLocation>
        <location evidence="1">Nucleus inner membrane</location>
        <topology evidence="1">Multi-pass membrane protein</topology>
    </subcellularLocation>
</comment>
<evidence type="ECO:0008006" key="14">
    <source>
        <dbReference type="Google" id="ProtNLM"/>
    </source>
</evidence>
<evidence type="ECO:0000256" key="4">
    <source>
        <dbReference type="ARBA" id="ARBA00022692"/>
    </source>
</evidence>
<organism evidence="12 13">
    <name type="scientific">Glossina palpalis gambiensis</name>
    <dbReference type="NCBI Taxonomy" id="67801"/>
    <lineage>
        <taxon>Eukaryota</taxon>
        <taxon>Metazoa</taxon>
        <taxon>Ecdysozoa</taxon>
        <taxon>Arthropoda</taxon>
        <taxon>Hexapoda</taxon>
        <taxon>Insecta</taxon>
        <taxon>Pterygota</taxon>
        <taxon>Neoptera</taxon>
        <taxon>Endopterygota</taxon>
        <taxon>Diptera</taxon>
        <taxon>Brachycera</taxon>
        <taxon>Muscomorpha</taxon>
        <taxon>Hippoboscoidea</taxon>
        <taxon>Glossinidae</taxon>
        <taxon>Glossina</taxon>
    </lineage>
</organism>
<dbReference type="GO" id="GO:0005637">
    <property type="term" value="C:nuclear inner membrane"/>
    <property type="evidence" value="ECO:0007669"/>
    <property type="project" value="UniProtKB-SubCell"/>
</dbReference>
<feature type="transmembrane region" description="Helical" evidence="11">
    <location>
        <begin position="386"/>
        <end position="403"/>
    </location>
</feature>
<feature type="compositionally biased region" description="Low complexity" evidence="10">
    <location>
        <begin position="112"/>
        <end position="125"/>
    </location>
</feature>
<feature type="transmembrane region" description="Helical" evidence="11">
    <location>
        <begin position="265"/>
        <end position="285"/>
    </location>
</feature>
<feature type="transmembrane region" description="Helical" evidence="11">
    <location>
        <begin position="320"/>
        <end position="337"/>
    </location>
</feature>
<feature type="compositionally biased region" description="Low complexity" evidence="10">
    <location>
        <begin position="82"/>
        <end position="91"/>
    </location>
</feature>
<name>A0A1B0B2F7_9MUSC</name>
<keyword evidence="3" id="KW-0597">Phosphoprotein</keyword>
<feature type="region of interest" description="Disordered" evidence="10">
    <location>
        <begin position="49"/>
        <end position="125"/>
    </location>
</feature>
<feature type="transmembrane region" description="Helical" evidence="11">
    <location>
        <begin position="556"/>
        <end position="577"/>
    </location>
</feature>
<evidence type="ECO:0000256" key="6">
    <source>
        <dbReference type="ARBA" id="ARBA00023125"/>
    </source>
</evidence>
<sequence>MENQRITRGRTKKADVSNTASTTTKSTPVNVGRRSAVAASGVSTAVNAVNEQGAVSKRYSPAPTRSSSPKRASPGRTRRTSRPPSTVPATTIAEAAITQPLSNVKEEEDFQNSTNHTNLPTTLTTNTASLAPNKIASTSSVHSSYSSTTQQTVEIHTSSAQSSIEINKLADYIRRSVSKTFSTTRGGTETREGSVLTTNESRYSRSVSRSIYEEDGRFSKAEYSDSDGADMEGDYLAEGDDEFKSFNVTNSEYTLCRQVKAPREFGGWFGASVLMLLGPAVFYYLQWCCVNFECSLKIPNIRAPFNIAHLITEIFDGPSVGAYLALHFGVFVLSALLPGRYVRLPGSACYKFTALPMAITILIAFICAQYWKYPAAEFIIQHQKRFGIYGIINAYVVALWAYLRSDMLSQRDLIQFNNYAKSGNFLVDYALGRQLNPKWLNLVEYKQVFYRTSMLSTLLYTVSCLCESVFIPWLPNDKRNWQLISYFAQHLKYDSVMLLCSGMLLIYIFDSIIFEHHLASSFELQGEGFGCLLLLRYAVTPYLLTAVAEYFFVRRTSYTCCFAIWTPLVLLSIGIFLKRFSNAMKYKYRLQPNHPLFTNVDSIHTFQGRRLLTHSVWGFVRQPNYLGDIIALLSLTLPLYLRFAWPPLISVCLLIALLMHRCKRVNARNTARYHSSWVRYCRIVPHYLVPHIF</sequence>
<keyword evidence="4 11" id="KW-0812">Transmembrane</keyword>
<evidence type="ECO:0000313" key="13">
    <source>
        <dbReference type="Proteomes" id="UP000092460"/>
    </source>
</evidence>